<dbReference type="AlphaFoldDB" id="A0A412FZF4"/>
<keyword evidence="6" id="KW-1185">Reference proteome</keyword>
<dbReference type="CDD" id="cd07377">
    <property type="entry name" value="WHTH_GntR"/>
    <property type="match status" value="1"/>
</dbReference>
<proteinExistence type="predicted"/>
<dbReference type="EMBL" id="QRUP01000011">
    <property type="protein sequence ID" value="RGR73538.1"/>
    <property type="molecule type" value="Genomic_DNA"/>
</dbReference>
<dbReference type="GeneID" id="83015721"/>
<evidence type="ECO:0000313" key="6">
    <source>
        <dbReference type="Proteomes" id="UP000284178"/>
    </source>
</evidence>
<dbReference type="Pfam" id="PF00392">
    <property type="entry name" value="GntR"/>
    <property type="match status" value="1"/>
</dbReference>
<reference evidence="5 6" key="1">
    <citation type="submission" date="2018-08" db="EMBL/GenBank/DDBJ databases">
        <title>A genome reference for cultivated species of the human gut microbiota.</title>
        <authorList>
            <person name="Zou Y."/>
            <person name="Xue W."/>
            <person name="Luo G."/>
        </authorList>
    </citation>
    <scope>NUCLEOTIDE SEQUENCE [LARGE SCALE GENOMIC DNA]</scope>
    <source>
        <strain evidence="5 6">AF24-29</strain>
    </source>
</reference>
<dbReference type="Gene3D" id="1.10.10.10">
    <property type="entry name" value="Winged helix-like DNA-binding domain superfamily/Winged helix DNA-binding domain"/>
    <property type="match status" value="1"/>
</dbReference>
<evidence type="ECO:0000256" key="2">
    <source>
        <dbReference type="ARBA" id="ARBA00023125"/>
    </source>
</evidence>
<name>A0A412FZF4_9FIRM</name>
<comment type="caution">
    <text evidence="5">The sequence shown here is derived from an EMBL/GenBank/DDBJ whole genome shotgun (WGS) entry which is preliminary data.</text>
</comment>
<evidence type="ECO:0000256" key="1">
    <source>
        <dbReference type="ARBA" id="ARBA00023015"/>
    </source>
</evidence>
<evidence type="ECO:0000259" key="4">
    <source>
        <dbReference type="PROSITE" id="PS50949"/>
    </source>
</evidence>
<keyword evidence="2" id="KW-0238">DNA-binding</keyword>
<evidence type="ECO:0000256" key="3">
    <source>
        <dbReference type="ARBA" id="ARBA00023163"/>
    </source>
</evidence>
<feature type="domain" description="HTH gntR-type" evidence="4">
    <location>
        <begin position="11"/>
        <end position="79"/>
    </location>
</feature>
<accession>A0A412FZF4</accession>
<evidence type="ECO:0000313" key="5">
    <source>
        <dbReference type="EMBL" id="RGR73538.1"/>
    </source>
</evidence>
<organism evidence="5 6">
    <name type="scientific">Holdemania filiformis</name>
    <dbReference type="NCBI Taxonomy" id="61171"/>
    <lineage>
        <taxon>Bacteria</taxon>
        <taxon>Bacillati</taxon>
        <taxon>Bacillota</taxon>
        <taxon>Erysipelotrichia</taxon>
        <taxon>Erysipelotrichales</taxon>
        <taxon>Erysipelotrichaceae</taxon>
        <taxon>Holdemania</taxon>
    </lineage>
</organism>
<dbReference type="InterPro" id="IPR036390">
    <property type="entry name" value="WH_DNA-bd_sf"/>
</dbReference>
<dbReference type="Proteomes" id="UP000284178">
    <property type="component" value="Unassembled WGS sequence"/>
</dbReference>
<gene>
    <name evidence="5" type="ORF">DWY25_09940</name>
</gene>
<dbReference type="InterPro" id="IPR036388">
    <property type="entry name" value="WH-like_DNA-bd_sf"/>
</dbReference>
<keyword evidence="3" id="KW-0804">Transcription</keyword>
<keyword evidence="1" id="KW-0805">Transcription regulation</keyword>
<dbReference type="PANTHER" id="PTHR38445">
    <property type="entry name" value="HTH-TYPE TRANSCRIPTIONAL REPRESSOR YTRA"/>
    <property type="match status" value="1"/>
</dbReference>
<sequence>MRILLGSNSNDPNYLQIENAIRSAICQGQLRPQEQLPSIRQLAKQLQVAIITVKRAYDDLEQAGMIETRQGIGCFVCSLDVQTVQEQAGAQLIEEFQATLDKGLKLGLTLPQIQTLFDQAQKTVIQEKREKS</sequence>
<dbReference type="SUPFAM" id="SSF46785">
    <property type="entry name" value="Winged helix' DNA-binding domain"/>
    <property type="match status" value="1"/>
</dbReference>
<dbReference type="SMART" id="SM00345">
    <property type="entry name" value="HTH_GNTR"/>
    <property type="match status" value="1"/>
</dbReference>
<dbReference type="PANTHER" id="PTHR38445:SF7">
    <property type="entry name" value="GNTR-FAMILY TRANSCRIPTIONAL REGULATOR"/>
    <property type="match status" value="1"/>
</dbReference>
<dbReference type="RefSeq" id="WP_117895103.1">
    <property type="nucleotide sequence ID" value="NZ_CABJCV010000011.1"/>
</dbReference>
<dbReference type="GO" id="GO:0003677">
    <property type="term" value="F:DNA binding"/>
    <property type="evidence" value="ECO:0007669"/>
    <property type="project" value="UniProtKB-KW"/>
</dbReference>
<protein>
    <submittedName>
        <fullName evidence="5">GntR family transcriptional regulator</fullName>
    </submittedName>
</protein>
<dbReference type="GO" id="GO:0003700">
    <property type="term" value="F:DNA-binding transcription factor activity"/>
    <property type="evidence" value="ECO:0007669"/>
    <property type="project" value="InterPro"/>
</dbReference>
<dbReference type="InterPro" id="IPR000524">
    <property type="entry name" value="Tscrpt_reg_HTH_GntR"/>
</dbReference>
<dbReference type="PROSITE" id="PS50949">
    <property type="entry name" value="HTH_GNTR"/>
    <property type="match status" value="1"/>
</dbReference>